<dbReference type="SMART" id="SM00028">
    <property type="entry name" value="TPR"/>
    <property type="match status" value="5"/>
</dbReference>
<dbReference type="Gene3D" id="1.25.40.10">
    <property type="entry name" value="Tetratricopeptide repeat domain"/>
    <property type="match status" value="1"/>
</dbReference>
<dbReference type="SMART" id="SM00387">
    <property type="entry name" value="HATPase_c"/>
    <property type="match status" value="1"/>
</dbReference>
<organism evidence="10 11">
    <name type="scientific">Zunongwangia atlantica 22II14-10F7</name>
    <dbReference type="NCBI Taxonomy" id="1185767"/>
    <lineage>
        <taxon>Bacteria</taxon>
        <taxon>Pseudomonadati</taxon>
        <taxon>Bacteroidota</taxon>
        <taxon>Flavobacteriia</taxon>
        <taxon>Flavobacteriales</taxon>
        <taxon>Flavobacteriaceae</taxon>
        <taxon>Zunongwangia</taxon>
    </lineage>
</organism>
<dbReference type="GO" id="GO:0005886">
    <property type="term" value="C:plasma membrane"/>
    <property type="evidence" value="ECO:0007669"/>
    <property type="project" value="TreeGrafter"/>
</dbReference>
<accession>A0A1Y1T6S1</accession>
<dbReference type="Pfam" id="PF13424">
    <property type="entry name" value="TPR_12"/>
    <property type="match status" value="1"/>
</dbReference>
<keyword evidence="7" id="KW-0812">Transmembrane</keyword>
<reference evidence="10 11" key="1">
    <citation type="submission" date="2013-04" db="EMBL/GenBank/DDBJ databases">
        <title>Zunongwangia sp. 22II14-10F7 Genome Sequencing.</title>
        <authorList>
            <person name="Lai Q."/>
            <person name="Shao Z."/>
        </authorList>
    </citation>
    <scope>NUCLEOTIDE SEQUENCE [LARGE SCALE GENOMIC DNA]</scope>
    <source>
        <strain evidence="10 11">22II14-10F7</strain>
    </source>
</reference>
<comment type="caution">
    <text evidence="10">The sequence shown here is derived from an EMBL/GenBank/DDBJ whole genome shotgun (WGS) entry which is preliminary data.</text>
</comment>
<name>A0A1Y1T6S1_9FLAO</name>
<dbReference type="PANTHER" id="PTHR45453:SF1">
    <property type="entry name" value="PHOSPHATE REGULON SENSOR PROTEIN PHOR"/>
    <property type="match status" value="1"/>
</dbReference>
<dbReference type="OrthoDB" id="9781208at2"/>
<dbReference type="SUPFAM" id="SSF55874">
    <property type="entry name" value="ATPase domain of HSP90 chaperone/DNA topoisomerase II/histidine kinase"/>
    <property type="match status" value="1"/>
</dbReference>
<evidence type="ECO:0000256" key="7">
    <source>
        <dbReference type="SAM" id="Phobius"/>
    </source>
</evidence>
<dbReference type="InterPro" id="IPR036097">
    <property type="entry name" value="HisK_dim/P_sf"/>
</dbReference>
<proteinExistence type="predicted"/>
<dbReference type="SMART" id="SM00388">
    <property type="entry name" value="HisKA"/>
    <property type="match status" value="1"/>
</dbReference>
<keyword evidence="3" id="KW-0597">Phosphoprotein</keyword>
<keyword evidence="7" id="KW-1133">Transmembrane helix</keyword>
<dbReference type="RefSeq" id="WP_084840949.1">
    <property type="nucleotide sequence ID" value="NZ_ARYN01000005.1"/>
</dbReference>
<dbReference type="AlphaFoldDB" id="A0A1Y1T6S1"/>
<dbReference type="InterPro" id="IPR036890">
    <property type="entry name" value="HATPase_C_sf"/>
</dbReference>
<evidence type="ECO:0000256" key="1">
    <source>
        <dbReference type="ARBA" id="ARBA00000085"/>
    </source>
</evidence>
<dbReference type="PRINTS" id="PR00344">
    <property type="entry name" value="BCTRLSENSOR"/>
</dbReference>
<keyword evidence="6" id="KW-0902">Two-component regulatory system</keyword>
<keyword evidence="4" id="KW-0808">Transferase</keyword>
<dbReference type="GO" id="GO:0004721">
    <property type="term" value="F:phosphoprotein phosphatase activity"/>
    <property type="evidence" value="ECO:0007669"/>
    <property type="project" value="TreeGrafter"/>
</dbReference>
<dbReference type="InterPro" id="IPR003594">
    <property type="entry name" value="HATPase_dom"/>
</dbReference>
<dbReference type="GO" id="GO:0000155">
    <property type="term" value="F:phosphorelay sensor kinase activity"/>
    <property type="evidence" value="ECO:0007669"/>
    <property type="project" value="InterPro"/>
</dbReference>
<dbReference type="Pfam" id="PF02518">
    <property type="entry name" value="HATPase_c"/>
    <property type="match status" value="1"/>
</dbReference>
<dbReference type="Gene3D" id="3.30.565.10">
    <property type="entry name" value="Histidine kinase-like ATPase, C-terminal domain"/>
    <property type="match status" value="1"/>
</dbReference>
<feature type="chain" id="PRO_5013231474" description="histidine kinase" evidence="8">
    <location>
        <begin position="20"/>
        <end position="629"/>
    </location>
</feature>
<keyword evidence="5 10" id="KW-0418">Kinase</keyword>
<evidence type="ECO:0000256" key="3">
    <source>
        <dbReference type="ARBA" id="ARBA00022553"/>
    </source>
</evidence>
<sequence>MRIRLLGIFFLFLTKLAWAQSDFSQEQIADSAYFYLDEASEFLFNDFNLAEEKLKKAQTFVVQSKDVALEAELARKYAIAFYVKGDYYLSLTHFLEAEKLFRELDDWESVGKCLNGLGLIQQGIDRHIEAVDYFKQAIDYYNLAEDDFAAAPAVINLGVSELQTGELEKAKVTLDSALSLAVASGRKDIEHLTLNHLGNLAYEKSEIPTALKYYQSVLNDSVEPNNWEKAFSYYGLARTNLALNNLDAAEVFGLKALDFAKNNASFFELERITGVLFDIYDEQGNLEKAVVFSKQNKAYRDSLYNQKRIRAINLLNLEQKEADNRRLRTEKMEKDKELSKNKLIIAILLFAGFVLLLILFFWIKNYKQKEEFRKTLEEKNRLILQKNDVITERNEELAKINKSKDRLFSILSHDLKSPIGSIQKLLELINTGEFTEKEQAELLDEMLKQVSATSSMLQNLLQWANSQLEGSKMYIEEVILPKRVKEIMEAHYLVAKSKNIQIIHEIPSNLSPIFFDNGHLSIILHNLISNAIKYTHPGKEIKIHYKETEKCVLFKIMDGGDGISEDRIVQIQNFNTQMMSELGTEMETGTGIGLLLVKQFLTLNDARLEIKSYDGEGSEFIICFRKNND</sequence>
<dbReference type="Pfam" id="PF00512">
    <property type="entry name" value="HisKA"/>
    <property type="match status" value="1"/>
</dbReference>
<gene>
    <name evidence="10" type="ORF">IIF7_06931</name>
</gene>
<dbReference type="Proteomes" id="UP000192746">
    <property type="component" value="Unassembled WGS sequence"/>
</dbReference>
<dbReference type="PANTHER" id="PTHR45453">
    <property type="entry name" value="PHOSPHATE REGULON SENSOR PROTEIN PHOR"/>
    <property type="match status" value="1"/>
</dbReference>
<protein>
    <recommendedName>
        <fullName evidence="2">histidine kinase</fullName>
        <ecNumber evidence="2">2.7.13.3</ecNumber>
    </recommendedName>
</protein>
<evidence type="ECO:0000256" key="2">
    <source>
        <dbReference type="ARBA" id="ARBA00012438"/>
    </source>
</evidence>
<dbReference type="InterPro" id="IPR011990">
    <property type="entry name" value="TPR-like_helical_dom_sf"/>
</dbReference>
<feature type="transmembrane region" description="Helical" evidence="7">
    <location>
        <begin position="343"/>
        <end position="363"/>
    </location>
</feature>
<dbReference type="STRING" id="1185767.IIF7_06931"/>
<evidence type="ECO:0000256" key="5">
    <source>
        <dbReference type="ARBA" id="ARBA00022777"/>
    </source>
</evidence>
<evidence type="ECO:0000313" key="11">
    <source>
        <dbReference type="Proteomes" id="UP000192746"/>
    </source>
</evidence>
<keyword evidence="7" id="KW-0472">Membrane</keyword>
<dbReference type="CDD" id="cd00075">
    <property type="entry name" value="HATPase"/>
    <property type="match status" value="1"/>
</dbReference>
<dbReference type="PROSITE" id="PS50109">
    <property type="entry name" value="HIS_KIN"/>
    <property type="match status" value="1"/>
</dbReference>
<evidence type="ECO:0000256" key="8">
    <source>
        <dbReference type="SAM" id="SignalP"/>
    </source>
</evidence>
<evidence type="ECO:0000259" key="9">
    <source>
        <dbReference type="PROSITE" id="PS50109"/>
    </source>
</evidence>
<dbReference type="Gene3D" id="1.10.287.130">
    <property type="match status" value="1"/>
</dbReference>
<feature type="signal peptide" evidence="8">
    <location>
        <begin position="1"/>
        <end position="19"/>
    </location>
</feature>
<dbReference type="InterPro" id="IPR005467">
    <property type="entry name" value="His_kinase_dom"/>
</dbReference>
<comment type="catalytic activity">
    <reaction evidence="1">
        <text>ATP + protein L-histidine = ADP + protein N-phospho-L-histidine.</text>
        <dbReference type="EC" id="2.7.13.3"/>
    </reaction>
</comment>
<evidence type="ECO:0000256" key="6">
    <source>
        <dbReference type="ARBA" id="ARBA00023012"/>
    </source>
</evidence>
<keyword evidence="11" id="KW-1185">Reference proteome</keyword>
<feature type="domain" description="Histidine kinase" evidence="9">
    <location>
        <begin position="410"/>
        <end position="628"/>
    </location>
</feature>
<dbReference type="SUPFAM" id="SSF48452">
    <property type="entry name" value="TPR-like"/>
    <property type="match status" value="1"/>
</dbReference>
<evidence type="ECO:0000256" key="4">
    <source>
        <dbReference type="ARBA" id="ARBA00022679"/>
    </source>
</evidence>
<dbReference type="GO" id="GO:0016036">
    <property type="term" value="P:cellular response to phosphate starvation"/>
    <property type="evidence" value="ECO:0007669"/>
    <property type="project" value="TreeGrafter"/>
</dbReference>
<dbReference type="CDD" id="cd00082">
    <property type="entry name" value="HisKA"/>
    <property type="match status" value="1"/>
</dbReference>
<dbReference type="EMBL" id="ARYN01000005">
    <property type="protein sequence ID" value="ORL46284.1"/>
    <property type="molecule type" value="Genomic_DNA"/>
</dbReference>
<evidence type="ECO:0000313" key="10">
    <source>
        <dbReference type="EMBL" id="ORL46284.1"/>
    </source>
</evidence>
<keyword evidence="8" id="KW-0732">Signal</keyword>
<dbReference type="EC" id="2.7.13.3" evidence="2"/>
<dbReference type="InterPro" id="IPR019734">
    <property type="entry name" value="TPR_rpt"/>
</dbReference>
<dbReference type="InterPro" id="IPR004358">
    <property type="entry name" value="Sig_transdc_His_kin-like_C"/>
</dbReference>
<dbReference type="InterPro" id="IPR050351">
    <property type="entry name" value="BphY/WalK/GraS-like"/>
</dbReference>
<dbReference type="InterPro" id="IPR003661">
    <property type="entry name" value="HisK_dim/P_dom"/>
</dbReference>
<dbReference type="SUPFAM" id="SSF47384">
    <property type="entry name" value="Homodimeric domain of signal transducing histidine kinase"/>
    <property type="match status" value="1"/>
</dbReference>